<organism evidence="1">
    <name type="scientific">Borely moumouvirus</name>
    <dbReference type="NCBI Taxonomy" id="2712067"/>
    <lineage>
        <taxon>Viruses</taxon>
        <taxon>Varidnaviria</taxon>
        <taxon>Bamfordvirae</taxon>
        <taxon>Nucleocytoviricota</taxon>
        <taxon>Megaviricetes</taxon>
        <taxon>Imitervirales</taxon>
        <taxon>Mimiviridae</taxon>
        <taxon>Megamimivirinae</taxon>
        <taxon>Moumouvirus</taxon>
    </lineage>
</organism>
<accession>A0A6G6ADL0</accession>
<sequence length="210" mass="25165">MVISDFIYLKNKESCFPIISLKKDKDHKQYCFFNKKTYPKHVENIEALFLIKEARKSFLTHKKIKDKYIKKKYSRCKYSAYNVKIYFYLSGDKKFYAVYINVTENDFMSCCLAYYLFGIIERSSEKHLLFEHWFISGINEEMNIIHNSFNYNVSDKYADQTSVEDPPIMISIKTDDTIEDHHRPLDIIDSLEDYFLTFFEELSNLDQNDD</sequence>
<dbReference type="EMBL" id="MN175499">
    <property type="protein sequence ID" value="QID06647.1"/>
    <property type="molecule type" value="Genomic_DNA"/>
</dbReference>
<evidence type="ECO:0000313" key="1">
    <source>
        <dbReference type="EMBL" id="QID06647.1"/>
    </source>
</evidence>
<proteinExistence type="predicted"/>
<reference evidence="1" key="1">
    <citation type="submission" date="2019-07" db="EMBL/GenBank/DDBJ databases">
        <title>The discovery of a new lineage B mimivirus raises questions about particles surface fibrils.</title>
        <authorList>
            <person name="Silva L.K.S."/>
            <person name="Rodrigues R.A.L."/>
            <person name="Andrade A.C.S.P."/>
            <person name="Hikida H."/>
            <person name="Andreani J."/>
            <person name="Levasseur A."/>
            <person name="La Scola B."/>
            <person name="Abrahao J.S."/>
        </authorList>
    </citation>
    <scope>NUCLEOTIDE SEQUENCE</scope>
    <source>
        <strain evidence="1">B60</strain>
    </source>
</reference>
<protein>
    <submittedName>
        <fullName evidence="1">Uncharacterized protein</fullName>
    </submittedName>
</protein>
<name>A0A6G6ADL0_9VIRU</name>